<keyword evidence="3 5" id="KW-1133">Transmembrane helix</keyword>
<dbReference type="Pfam" id="PF00083">
    <property type="entry name" value="Sugar_tr"/>
    <property type="match status" value="1"/>
</dbReference>
<evidence type="ECO:0000256" key="3">
    <source>
        <dbReference type="ARBA" id="ARBA00022989"/>
    </source>
</evidence>
<dbReference type="PANTHER" id="PTHR24064">
    <property type="entry name" value="SOLUTE CARRIER FAMILY 22 MEMBER"/>
    <property type="match status" value="1"/>
</dbReference>
<reference evidence="6 7" key="1">
    <citation type="journal article" date="2021" name="Elife">
        <title>Chloroplast acquisition without the gene transfer in kleptoplastic sea slugs, Plakobranchus ocellatus.</title>
        <authorList>
            <person name="Maeda T."/>
            <person name="Takahashi S."/>
            <person name="Yoshida T."/>
            <person name="Shimamura S."/>
            <person name="Takaki Y."/>
            <person name="Nagai Y."/>
            <person name="Toyoda A."/>
            <person name="Suzuki Y."/>
            <person name="Arimoto A."/>
            <person name="Ishii H."/>
            <person name="Satoh N."/>
            <person name="Nishiyama T."/>
            <person name="Hasebe M."/>
            <person name="Maruyama T."/>
            <person name="Minagawa J."/>
            <person name="Obokata J."/>
            <person name="Shigenobu S."/>
        </authorList>
    </citation>
    <scope>NUCLEOTIDE SEQUENCE [LARGE SCALE GENOMIC DNA]</scope>
</reference>
<evidence type="ECO:0000313" key="6">
    <source>
        <dbReference type="EMBL" id="GFN92057.1"/>
    </source>
</evidence>
<keyword evidence="4 5" id="KW-0472">Membrane</keyword>
<dbReference type="Gene3D" id="1.20.1250.20">
    <property type="entry name" value="MFS general substrate transporter like domains"/>
    <property type="match status" value="2"/>
</dbReference>
<accession>A0AAV3ZBG6</accession>
<evidence type="ECO:0000313" key="7">
    <source>
        <dbReference type="Proteomes" id="UP000735302"/>
    </source>
</evidence>
<proteinExistence type="predicted"/>
<feature type="transmembrane region" description="Helical" evidence="5">
    <location>
        <begin position="17"/>
        <end position="41"/>
    </location>
</feature>
<name>A0AAV3ZBG6_9GAST</name>
<comment type="caution">
    <text evidence="6">The sequence shown here is derived from an EMBL/GenBank/DDBJ whole genome shotgun (WGS) entry which is preliminary data.</text>
</comment>
<gene>
    <name evidence="6" type="ORF">PoB_001856300</name>
</gene>
<feature type="transmembrane region" description="Helical" evidence="5">
    <location>
        <begin position="53"/>
        <end position="71"/>
    </location>
</feature>
<dbReference type="AlphaFoldDB" id="A0AAV3ZBG6"/>
<dbReference type="GO" id="GO:0016020">
    <property type="term" value="C:membrane"/>
    <property type="evidence" value="ECO:0007669"/>
    <property type="project" value="UniProtKB-SubCell"/>
</dbReference>
<feature type="transmembrane region" description="Helical" evidence="5">
    <location>
        <begin position="150"/>
        <end position="171"/>
    </location>
</feature>
<dbReference type="InterPro" id="IPR036259">
    <property type="entry name" value="MFS_trans_sf"/>
</dbReference>
<dbReference type="EMBL" id="BLXT01002217">
    <property type="protein sequence ID" value="GFN92057.1"/>
    <property type="molecule type" value="Genomic_DNA"/>
</dbReference>
<feature type="transmembrane region" description="Helical" evidence="5">
    <location>
        <begin position="183"/>
        <end position="203"/>
    </location>
</feature>
<dbReference type="GO" id="GO:0022857">
    <property type="term" value="F:transmembrane transporter activity"/>
    <property type="evidence" value="ECO:0007669"/>
    <property type="project" value="InterPro"/>
</dbReference>
<evidence type="ECO:0000256" key="4">
    <source>
        <dbReference type="ARBA" id="ARBA00023136"/>
    </source>
</evidence>
<keyword evidence="2 5" id="KW-0812">Transmembrane</keyword>
<comment type="subcellular location">
    <subcellularLocation>
        <location evidence="1">Membrane</location>
        <topology evidence="1">Multi-pass membrane protein</topology>
    </subcellularLocation>
</comment>
<sequence length="253" mass="28678">MFSDWYGRKIIVVSSNFGLLVCGLMIAVAPNAATFIIFKFLIGGFQQNYSWRLLQTVLSLVSLSAIIQWWYMDESLRWLMANRKTEEARKVIKRIARVNKTDNKILEEMQSLATQVTNAASKGASTPSQACDIEGSHRLSIIDLFRVWRLLLNSLCMWFAWYVTGLSFFTIYLTATSLSGNPYLNFGLTALMELPPNIFFVFTLNRIGRKPSLRIVFSVLGIGVSMAGVFKWLEQGQALNSQLLSLSYEGWVQ</sequence>
<feature type="transmembrane region" description="Helical" evidence="5">
    <location>
        <begin position="215"/>
        <end position="233"/>
    </location>
</feature>
<dbReference type="InterPro" id="IPR005828">
    <property type="entry name" value="MFS_sugar_transport-like"/>
</dbReference>
<evidence type="ECO:0000256" key="1">
    <source>
        <dbReference type="ARBA" id="ARBA00004141"/>
    </source>
</evidence>
<organism evidence="6 7">
    <name type="scientific">Plakobranchus ocellatus</name>
    <dbReference type="NCBI Taxonomy" id="259542"/>
    <lineage>
        <taxon>Eukaryota</taxon>
        <taxon>Metazoa</taxon>
        <taxon>Spiralia</taxon>
        <taxon>Lophotrochozoa</taxon>
        <taxon>Mollusca</taxon>
        <taxon>Gastropoda</taxon>
        <taxon>Heterobranchia</taxon>
        <taxon>Euthyneura</taxon>
        <taxon>Panpulmonata</taxon>
        <taxon>Sacoglossa</taxon>
        <taxon>Placobranchoidea</taxon>
        <taxon>Plakobranchidae</taxon>
        <taxon>Plakobranchus</taxon>
    </lineage>
</organism>
<dbReference type="SUPFAM" id="SSF103473">
    <property type="entry name" value="MFS general substrate transporter"/>
    <property type="match status" value="1"/>
</dbReference>
<dbReference type="Proteomes" id="UP000735302">
    <property type="component" value="Unassembled WGS sequence"/>
</dbReference>
<evidence type="ECO:0000256" key="2">
    <source>
        <dbReference type="ARBA" id="ARBA00022692"/>
    </source>
</evidence>
<protein>
    <submittedName>
        <fullName evidence="6">Organic cation transporter-like protein</fullName>
    </submittedName>
</protein>
<evidence type="ECO:0000256" key="5">
    <source>
        <dbReference type="SAM" id="Phobius"/>
    </source>
</evidence>
<keyword evidence="7" id="KW-1185">Reference proteome</keyword>